<dbReference type="PANTHER" id="PTHR10996">
    <property type="entry name" value="2-HYDROXYACID DEHYDROGENASE-RELATED"/>
    <property type="match status" value="1"/>
</dbReference>
<dbReference type="SUPFAM" id="SSF51735">
    <property type="entry name" value="NAD(P)-binding Rossmann-fold domains"/>
    <property type="match status" value="1"/>
</dbReference>
<dbReference type="PANTHER" id="PTHR10996:SF264">
    <property type="entry name" value="HYPOTHETICAL D-ISOMER SPECIFIC 2-HYDROXYACID DEHYDROGENASE (EUROFUNG)"/>
    <property type="match status" value="1"/>
</dbReference>
<dbReference type="InterPro" id="IPR036291">
    <property type="entry name" value="NAD(P)-bd_dom_sf"/>
</dbReference>
<dbReference type="InterPro" id="IPR029752">
    <property type="entry name" value="D-isomer_DH_CS1"/>
</dbReference>
<organism evidence="5 6">
    <name type="scientific">Microdochium trichocladiopsis</name>
    <dbReference type="NCBI Taxonomy" id="1682393"/>
    <lineage>
        <taxon>Eukaryota</taxon>
        <taxon>Fungi</taxon>
        <taxon>Dikarya</taxon>
        <taxon>Ascomycota</taxon>
        <taxon>Pezizomycotina</taxon>
        <taxon>Sordariomycetes</taxon>
        <taxon>Xylariomycetidae</taxon>
        <taxon>Xylariales</taxon>
        <taxon>Microdochiaceae</taxon>
        <taxon>Microdochium</taxon>
    </lineage>
</organism>
<accession>A0A9P9BJB6</accession>
<sequence length="333" mass="35716">MTPHPTALTSCHAASVIRSASSRQPTVYLLDNFHPDVIAFCEANFNPITQKNNPEELAKWRENAQYILVRGSRVTAEDIAAAPHLKAIGKQGVGIDKIDAAACKARNIQILNTPGINAQAVAELVLALALGVARQLGPVLAKQAHGILVPKEQCIGFELRGRTIGIIGMGNIGSAVSKIFGAGFDCPVIAYDPFVPAGAWPNIPHERASTLDEVWAKADIITVHMPLTPETRDMISYDQMKAMKPSTILINAARGGIINEHDLERALSEKLILGAGLDCHEEEPPSKDKYGAMWDLGVMSTPHLGGTTADSQRAAGLKAAENLLQFIQKDTTV</sequence>
<gene>
    <name evidence="5" type="ORF">B0I36DRAFT_425190</name>
</gene>
<evidence type="ECO:0000259" key="3">
    <source>
        <dbReference type="Pfam" id="PF00389"/>
    </source>
</evidence>
<dbReference type="GO" id="GO:0005829">
    <property type="term" value="C:cytosol"/>
    <property type="evidence" value="ECO:0007669"/>
    <property type="project" value="TreeGrafter"/>
</dbReference>
<protein>
    <submittedName>
        <fullName evidence="5">D-isomer specific 2-hydroxyacid dehydrogenase</fullName>
    </submittedName>
</protein>
<dbReference type="PROSITE" id="PS00671">
    <property type="entry name" value="D_2_HYDROXYACID_DH_3"/>
    <property type="match status" value="1"/>
</dbReference>
<dbReference type="Pfam" id="PF02826">
    <property type="entry name" value="2-Hacid_dh_C"/>
    <property type="match status" value="1"/>
</dbReference>
<dbReference type="InterPro" id="IPR006139">
    <property type="entry name" value="D-isomer_2_OHA_DH_cat_dom"/>
</dbReference>
<feature type="domain" description="D-isomer specific 2-hydroxyacid dehydrogenase catalytic" evidence="3">
    <location>
        <begin position="27"/>
        <end position="331"/>
    </location>
</feature>
<dbReference type="AlphaFoldDB" id="A0A9P9BJB6"/>
<dbReference type="EMBL" id="JAGTJQ010000011">
    <property type="protein sequence ID" value="KAH7017973.1"/>
    <property type="molecule type" value="Genomic_DNA"/>
</dbReference>
<evidence type="ECO:0000256" key="2">
    <source>
        <dbReference type="RuleBase" id="RU003719"/>
    </source>
</evidence>
<dbReference type="PROSITE" id="PS00670">
    <property type="entry name" value="D_2_HYDROXYACID_DH_2"/>
    <property type="match status" value="1"/>
</dbReference>
<comment type="caution">
    <text evidence="5">The sequence shown here is derived from an EMBL/GenBank/DDBJ whole genome shotgun (WGS) entry which is preliminary data.</text>
</comment>
<dbReference type="GeneID" id="70191863"/>
<dbReference type="SUPFAM" id="SSF52283">
    <property type="entry name" value="Formate/glycerate dehydrogenase catalytic domain-like"/>
    <property type="match status" value="1"/>
</dbReference>
<feature type="domain" description="D-isomer specific 2-hydroxyacid dehydrogenase NAD-binding" evidence="4">
    <location>
        <begin position="126"/>
        <end position="305"/>
    </location>
</feature>
<keyword evidence="1 2" id="KW-0560">Oxidoreductase</keyword>
<name>A0A9P9BJB6_9PEZI</name>
<dbReference type="RefSeq" id="XP_046006240.1">
    <property type="nucleotide sequence ID" value="XM_046162317.1"/>
</dbReference>
<dbReference type="GO" id="GO:0051287">
    <property type="term" value="F:NAD binding"/>
    <property type="evidence" value="ECO:0007669"/>
    <property type="project" value="InterPro"/>
</dbReference>
<dbReference type="InterPro" id="IPR006140">
    <property type="entry name" value="D-isomer_DH_NAD-bd"/>
</dbReference>
<evidence type="ECO:0000313" key="6">
    <source>
        <dbReference type="Proteomes" id="UP000756346"/>
    </source>
</evidence>
<comment type="similarity">
    <text evidence="2">Belongs to the D-isomer specific 2-hydroxyacid dehydrogenase family.</text>
</comment>
<dbReference type="GO" id="GO:0016618">
    <property type="term" value="F:hydroxypyruvate reductase [NAD(P)H] activity"/>
    <property type="evidence" value="ECO:0007669"/>
    <property type="project" value="TreeGrafter"/>
</dbReference>
<dbReference type="PROSITE" id="PS00065">
    <property type="entry name" value="D_2_HYDROXYACID_DH_1"/>
    <property type="match status" value="1"/>
</dbReference>
<proteinExistence type="inferred from homology"/>
<dbReference type="InterPro" id="IPR029753">
    <property type="entry name" value="D-isomer_DH_CS"/>
</dbReference>
<dbReference type="Pfam" id="PF00389">
    <property type="entry name" value="2-Hacid_dh"/>
    <property type="match status" value="1"/>
</dbReference>
<dbReference type="Gene3D" id="3.40.50.720">
    <property type="entry name" value="NAD(P)-binding Rossmann-like Domain"/>
    <property type="match status" value="2"/>
</dbReference>
<evidence type="ECO:0000313" key="5">
    <source>
        <dbReference type="EMBL" id="KAH7017973.1"/>
    </source>
</evidence>
<reference evidence="5" key="1">
    <citation type="journal article" date="2021" name="Nat. Commun.">
        <title>Genetic determinants of endophytism in the Arabidopsis root mycobiome.</title>
        <authorList>
            <person name="Mesny F."/>
            <person name="Miyauchi S."/>
            <person name="Thiergart T."/>
            <person name="Pickel B."/>
            <person name="Atanasova L."/>
            <person name="Karlsson M."/>
            <person name="Huettel B."/>
            <person name="Barry K.W."/>
            <person name="Haridas S."/>
            <person name="Chen C."/>
            <person name="Bauer D."/>
            <person name="Andreopoulos W."/>
            <person name="Pangilinan J."/>
            <person name="LaButti K."/>
            <person name="Riley R."/>
            <person name="Lipzen A."/>
            <person name="Clum A."/>
            <person name="Drula E."/>
            <person name="Henrissat B."/>
            <person name="Kohler A."/>
            <person name="Grigoriev I.V."/>
            <person name="Martin F.M."/>
            <person name="Hacquard S."/>
        </authorList>
    </citation>
    <scope>NUCLEOTIDE SEQUENCE</scope>
    <source>
        <strain evidence="5">MPI-CAGE-CH-0230</strain>
    </source>
</reference>
<keyword evidence="6" id="KW-1185">Reference proteome</keyword>
<dbReference type="OrthoDB" id="298012at2759"/>
<dbReference type="GO" id="GO:0030267">
    <property type="term" value="F:glyoxylate reductase (NADPH) activity"/>
    <property type="evidence" value="ECO:0007669"/>
    <property type="project" value="TreeGrafter"/>
</dbReference>
<dbReference type="InterPro" id="IPR050223">
    <property type="entry name" value="D-isomer_2-hydroxyacid_DH"/>
</dbReference>
<evidence type="ECO:0000256" key="1">
    <source>
        <dbReference type="ARBA" id="ARBA00023002"/>
    </source>
</evidence>
<evidence type="ECO:0000259" key="4">
    <source>
        <dbReference type="Pfam" id="PF02826"/>
    </source>
</evidence>
<dbReference type="Proteomes" id="UP000756346">
    <property type="component" value="Unassembled WGS sequence"/>
</dbReference>